<comment type="similarity">
    <text evidence="1">Belongs to the membrane fusion protein (MFP) (TC 8.A.1) family.</text>
</comment>
<evidence type="ECO:0000313" key="8">
    <source>
        <dbReference type="Proteomes" id="UP000324479"/>
    </source>
</evidence>
<sequence length="423" mass="45632">MERSMLQMKSTMTATIFLAAATAIVFGCAEPQAEPAPIRPVRTVKVGDLSAISGRQFPGRASAKNEVELSFQVAGPLVSLPVDVGSVVKKGDVIAAIDPRDFETALASNQANLDRAKANLLALESGARPEEISQLKLDVTQAEASYEQAVAEHERSERLIKVGGVSQSDFDLSLARKKRTAAEVEDAKEALNIGMKGARQEDLDAKRAEIRALEASVEAAKNQLDDATLKAPFDGEISARYVDNFQRVQAKQPIARLVDISEIEVTVQVPESLIGLVPQVKSVVCRFDAFADRDFVGKVIRIGREASPTTRTYPVTVEISQPEDARILPGMAATIRNRVEDDGESETGELIVPPSAVFTAPEDDSQTFVWVFDDGTGKVSRRPVETGELTPVGLKIDQGLEVGERVVTSGVNSLREGQVVKLL</sequence>
<dbReference type="AlphaFoldDB" id="A0A5M6CZK3"/>
<dbReference type="SUPFAM" id="SSF111369">
    <property type="entry name" value="HlyD-like secretion proteins"/>
    <property type="match status" value="3"/>
</dbReference>
<dbReference type="EMBL" id="VWOX01000027">
    <property type="protein sequence ID" value="KAA5538709.1"/>
    <property type="molecule type" value="Genomic_DNA"/>
</dbReference>
<comment type="caution">
    <text evidence="7">The sequence shown here is derived from an EMBL/GenBank/DDBJ whole genome shotgun (WGS) entry which is preliminary data.</text>
</comment>
<proteinExistence type="inferred from homology"/>
<dbReference type="NCBIfam" id="TIGR01730">
    <property type="entry name" value="RND_mfp"/>
    <property type="match status" value="1"/>
</dbReference>
<dbReference type="InterPro" id="IPR058627">
    <property type="entry name" value="MdtA-like_C"/>
</dbReference>
<dbReference type="GO" id="GO:1990281">
    <property type="term" value="C:efflux pump complex"/>
    <property type="evidence" value="ECO:0007669"/>
    <property type="project" value="TreeGrafter"/>
</dbReference>
<keyword evidence="2" id="KW-0175">Coiled coil</keyword>
<gene>
    <name evidence="7" type="ORF">FYK55_26720</name>
</gene>
<feature type="domain" description="CusB-like beta-barrel" evidence="5">
    <location>
        <begin position="265"/>
        <end position="336"/>
    </location>
</feature>
<dbReference type="Pfam" id="PF25954">
    <property type="entry name" value="Beta-barrel_RND_2"/>
    <property type="match status" value="1"/>
</dbReference>
<dbReference type="GO" id="GO:0015562">
    <property type="term" value="F:efflux transmembrane transporter activity"/>
    <property type="evidence" value="ECO:0007669"/>
    <property type="project" value="TreeGrafter"/>
</dbReference>
<dbReference type="Proteomes" id="UP000324479">
    <property type="component" value="Unassembled WGS sequence"/>
</dbReference>
<feature type="signal peptide" evidence="3">
    <location>
        <begin position="1"/>
        <end position="29"/>
    </location>
</feature>
<keyword evidence="3" id="KW-0732">Signal</keyword>
<dbReference type="InterPro" id="IPR059052">
    <property type="entry name" value="HH_YbhG-like"/>
</dbReference>
<dbReference type="Pfam" id="PF25967">
    <property type="entry name" value="RND-MFP_C"/>
    <property type="match status" value="1"/>
</dbReference>
<dbReference type="Pfam" id="PF25881">
    <property type="entry name" value="HH_YBHG"/>
    <property type="match status" value="1"/>
</dbReference>
<evidence type="ECO:0000256" key="1">
    <source>
        <dbReference type="ARBA" id="ARBA00009477"/>
    </source>
</evidence>
<keyword evidence="8" id="KW-1185">Reference proteome</keyword>
<protein>
    <submittedName>
        <fullName evidence="7">Efflux RND transporter periplasmic adaptor subunit</fullName>
    </submittedName>
</protein>
<feature type="chain" id="PRO_5024392886" evidence="3">
    <location>
        <begin position="30"/>
        <end position="423"/>
    </location>
</feature>
<evidence type="ECO:0000259" key="5">
    <source>
        <dbReference type="Pfam" id="PF25954"/>
    </source>
</evidence>
<evidence type="ECO:0000313" key="7">
    <source>
        <dbReference type="EMBL" id="KAA5538709.1"/>
    </source>
</evidence>
<organism evidence="7 8">
    <name type="scientific">Roseiconus nitratireducens</name>
    <dbReference type="NCBI Taxonomy" id="2605748"/>
    <lineage>
        <taxon>Bacteria</taxon>
        <taxon>Pseudomonadati</taxon>
        <taxon>Planctomycetota</taxon>
        <taxon>Planctomycetia</taxon>
        <taxon>Pirellulales</taxon>
        <taxon>Pirellulaceae</taxon>
        <taxon>Roseiconus</taxon>
    </lineage>
</organism>
<dbReference type="PROSITE" id="PS51257">
    <property type="entry name" value="PROKAR_LIPOPROTEIN"/>
    <property type="match status" value="1"/>
</dbReference>
<evidence type="ECO:0000256" key="3">
    <source>
        <dbReference type="SAM" id="SignalP"/>
    </source>
</evidence>
<dbReference type="InterPro" id="IPR058792">
    <property type="entry name" value="Beta-barrel_RND_2"/>
</dbReference>
<dbReference type="Gene3D" id="2.40.50.100">
    <property type="match status" value="2"/>
</dbReference>
<dbReference type="PANTHER" id="PTHR30469:SF20">
    <property type="entry name" value="EFFLUX RND TRANSPORTER PERIPLASMIC ADAPTOR SUBUNIT"/>
    <property type="match status" value="1"/>
</dbReference>
<evidence type="ECO:0000259" key="6">
    <source>
        <dbReference type="Pfam" id="PF25967"/>
    </source>
</evidence>
<dbReference type="InterPro" id="IPR006143">
    <property type="entry name" value="RND_pump_MFP"/>
</dbReference>
<feature type="domain" description="Multidrug resistance protein MdtA-like C-terminal permuted SH3" evidence="6">
    <location>
        <begin position="350"/>
        <end position="411"/>
    </location>
</feature>
<reference evidence="7 8" key="1">
    <citation type="submission" date="2019-08" db="EMBL/GenBank/DDBJ databases">
        <authorList>
            <person name="Dhanesh K."/>
            <person name="Kumar G."/>
            <person name="Sasikala C."/>
            <person name="Venkata Ramana C."/>
        </authorList>
    </citation>
    <scope>NUCLEOTIDE SEQUENCE [LARGE SCALE GENOMIC DNA]</scope>
    <source>
        <strain evidence="7 8">JC645</strain>
    </source>
</reference>
<feature type="domain" description="YbhG-like alpha-helical hairpin" evidence="4">
    <location>
        <begin position="97"/>
        <end position="226"/>
    </location>
</feature>
<name>A0A5M6CZK3_9BACT</name>
<dbReference type="Gene3D" id="2.40.30.170">
    <property type="match status" value="1"/>
</dbReference>
<dbReference type="Gene3D" id="1.10.287.470">
    <property type="entry name" value="Helix hairpin bin"/>
    <property type="match status" value="1"/>
</dbReference>
<evidence type="ECO:0000259" key="4">
    <source>
        <dbReference type="Pfam" id="PF25881"/>
    </source>
</evidence>
<dbReference type="PANTHER" id="PTHR30469">
    <property type="entry name" value="MULTIDRUG RESISTANCE PROTEIN MDTA"/>
    <property type="match status" value="1"/>
</dbReference>
<evidence type="ECO:0000256" key="2">
    <source>
        <dbReference type="SAM" id="Coils"/>
    </source>
</evidence>
<accession>A0A5M6CZK3</accession>
<dbReference type="Gene3D" id="2.40.420.20">
    <property type="match status" value="1"/>
</dbReference>
<feature type="coiled-coil region" evidence="2">
    <location>
        <begin position="132"/>
        <end position="230"/>
    </location>
</feature>